<evidence type="ECO:0000256" key="2">
    <source>
        <dbReference type="SAM" id="Phobius"/>
    </source>
</evidence>
<dbReference type="EMBL" id="GBXM01014491">
    <property type="protein sequence ID" value="JAH94086.1"/>
    <property type="molecule type" value="Transcribed_RNA"/>
</dbReference>
<reference evidence="3" key="1">
    <citation type="submission" date="2014-11" db="EMBL/GenBank/DDBJ databases">
        <authorList>
            <person name="Amaro Gonzalez C."/>
        </authorList>
    </citation>
    <scope>NUCLEOTIDE SEQUENCE</scope>
</reference>
<sequence>MWESSTLEEPEVQAQGHRSSGMRRPRSFASRLFIHLVSAFGFLFSFAAFCFSFIISASLFFFL</sequence>
<keyword evidence="2" id="KW-0812">Transmembrane</keyword>
<name>A0A0E9WV10_ANGAN</name>
<organism evidence="3">
    <name type="scientific">Anguilla anguilla</name>
    <name type="common">European freshwater eel</name>
    <name type="synonym">Muraena anguilla</name>
    <dbReference type="NCBI Taxonomy" id="7936"/>
    <lineage>
        <taxon>Eukaryota</taxon>
        <taxon>Metazoa</taxon>
        <taxon>Chordata</taxon>
        <taxon>Craniata</taxon>
        <taxon>Vertebrata</taxon>
        <taxon>Euteleostomi</taxon>
        <taxon>Actinopterygii</taxon>
        <taxon>Neopterygii</taxon>
        <taxon>Teleostei</taxon>
        <taxon>Anguilliformes</taxon>
        <taxon>Anguillidae</taxon>
        <taxon>Anguilla</taxon>
    </lineage>
</organism>
<evidence type="ECO:0008006" key="4">
    <source>
        <dbReference type="Google" id="ProtNLM"/>
    </source>
</evidence>
<feature type="compositionally biased region" description="Acidic residues" evidence="1">
    <location>
        <begin position="1"/>
        <end position="11"/>
    </location>
</feature>
<evidence type="ECO:0000313" key="3">
    <source>
        <dbReference type="EMBL" id="JAH94086.1"/>
    </source>
</evidence>
<feature type="transmembrane region" description="Helical" evidence="2">
    <location>
        <begin position="32"/>
        <end position="62"/>
    </location>
</feature>
<keyword evidence="2" id="KW-0472">Membrane</keyword>
<protein>
    <recommendedName>
        <fullName evidence="4">Transmembrane protein</fullName>
    </recommendedName>
</protein>
<keyword evidence="2" id="KW-1133">Transmembrane helix</keyword>
<accession>A0A0E9WV10</accession>
<evidence type="ECO:0000256" key="1">
    <source>
        <dbReference type="SAM" id="MobiDB-lite"/>
    </source>
</evidence>
<proteinExistence type="predicted"/>
<dbReference type="AlphaFoldDB" id="A0A0E9WV10"/>
<feature type="region of interest" description="Disordered" evidence="1">
    <location>
        <begin position="1"/>
        <end position="24"/>
    </location>
</feature>
<reference evidence="3" key="2">
    <citation type="journal article" date="2015" name="Fish Shellfish Immunol.">
        <title>Early steps in the European eel (Anguilla anguilla)-Vibrio vulnificus interaction in the gills: Role of the RtxA13 toxin.</title>
        <authorList>
            <person name="Callol A."/>
            <person name="Pajuelo D."/>
            <person name="Ebbesson L."/>
            <person name="Teles M."/>
            <person name="MacKenzie S."/>
            <person name="Amaro C."/>
        </authorList>
    </citation>
    <scope>NUCLEOTIDE SEQUENCE</scope>
</reference>